<dbReference type="Proteomes" id="UP000030641">
    <property type="component" value="Unassembled WGS sequence"/>
</dbReference>
<keyword evidence="1" id="KW-1133">Transmembrane helix</keyword>
<dbReference type="OMA" id="CIRFLQF"/>
<dbReference type="PANTHER" id="PTHR42083">
    <property type="entry name" value="MARVEL DOMAIN-CONTAINING PROTEIN"/>
    <property type="match status" value="1"/>
</dbReference>
<dbReference type="OrthoDB" id="5363290at2759"/>
<gene>
    <name evidence="2" type="ORF">AUEXF2481DRAFT_415403</name>
</gene>
<organism evidence="2 3">
    <name type="scientific">Aureobasidium subglaciale (strain EXF-2481)</name>
    <name type="common">Aureobasidium pullulans var. subglaciale</name>
    <dbReference type="NCBI Taxonomy" id="1043005"/>
    <lineage>
        <taxon>Eukaryota</taxon>
        <taxon>Fungi</taxon>
        <taxon>Dikarya</taxon>
        <taxon>Ascomycota</taxon>
        <taxon>Pezizomycotina</taxon>
        <taxon>Dothideomycetes</taxon>
        <taxon>Dothideomycetidae</taxon>
        <taxon>Dothideales</taxon>
        <taxon>Saccotheciaceae</taxon>
        <taxon>Aureobasidium</taxon>
    </lineage>
</organism>
<evidence type="ECO:0000256" key="1">
    <source>
        <dbReference type="SAM" id="Phobius"/>
    </source>
</evidence>
<dbReference type="AlphaFoldDB" id="A0A074Y9S8"/>
<protein>
    <recommendedName>
        <fullName evidence="4">MARVEL domain-containing protein</fullName>
    </recommendedName>
</protein>
<feature type="transmembrane region" description="Helical" evidence="1">
    <location>
        <begin position="118"/>
        <end position="137"/>
    </location>
</feature>
<proteinExistence type="predicted"/>
<sequence>MFQTLKDRSSFGGYIRFAIRILQFILGITVIGLYAVDIARAYEHHVSRDPKWTFAVVVGAMSAISVFFFLARYSLRFFWDGLMLILWAIVFGIFGKIYIPAHPTPHQSGQIRMKNAVWVDLANMLLWFITFVWDLVLHFTRMDKLTLHTGRATV</sequence>
<dbReference type="HOGENOM" id="CLU_096567_3_0_1"/>
<dbReference type="PANTHER" id="PTHR42083:SF1">
    <property type="entry name" value="MARVEL DOMAIN-CONTAINING PROTEIN"/>
    <property type="match status" value="1"/>
</dbReference>
<dbReference type="GeneID" id="25366901"/>
<name>A0A074Y9S8_AURSE</name>
<keyword evidence="1" id="KW-0472">Membrane</keyword>
<evidence type="ECO:0000313" key="3">
    <source>
        <dbReference type="Proteomes" id="UP000030641"/>
    </source>
</evidence>
<keyword evidence="1" id="KW-0812">Transmembrane</keyword>
<accession>A0A074Y9S8</accession>
<dbReference type="EMBL" id="KL584769">
    <property type="protein sequence ID" value="KEQ92714.1"/>
    <property type="molecule type" value="Genomic_DNA"/>
</dbReference>
<reference evidence="2 3" key="1">
    <citation type="journal article" date="2014" name="BMC Genomics">
        <title>Genome sequencing of four Aureobasidium pullulans varieties: biotechnological potential, stress tolerance, and description of new species.</title>
        <authorList>
            <person name="Gostin Ar C."/>
            <person name="Ohm R.A."/>
            <person name="Kogej T."/>
            <person name="Sonjak S."/>
            <person name="Turk M."/>
            <person name="Zajc J."/>
            <person name="Zalar P."/>
            <person name="Grube M."/>
            <person name="Sun H."/>
            <person name="Han J."/>
            <person name="Sharma A."/>
            <person name="Chiniquy J."/>
            <person name="Ngan C.Y."/>
            <person name="Lipzen A."/>
            <person name="Barry K."/>
            <person name="Grigoriev I.V."/>
            <person name="Gunde-Cimerman N."/>
        </authorList>
    </citation>
    <scope>NUCLEOTIDE SEQUENCE [LARGE SCALE GENOMIC DNA]</scope>
    <source>
        <strain evidence="2 3">EXF-2481</strain>
    </source>
</reference>
<feature type="transmembrane region" description="Helical" evidence="1">
    <location>
        <begin position="52"/>
        <end position="70"/>
    </location>
</feature>
<feature type="transmembrane region" description="Helical" evidence="1">
    <location>
        <begin position="21"/>
        <end position="40"/>
    </location>
</feature>
<evidence type="ECO:0008006" key="4">
    <source>
        <dbReference type="Google" id="ProtNLM"/>
    </source>
</evidence>
<dbReference type="InParanoid" id="A0A074Y9S8"/>
<dbReference type="RefSeq" id="XP_013341252.1">
    <property type="nucleotide sequence ID" value="XM_013485798.1"/>
</dbReference>
<feature type="transmembrane region" description="Helical" evidence="1">
    <location>
        <begin position="77"/>
        <end position="98"/>
    </location>
</feature>
<evidence type="ECO:0000313" key="2">
    <source>
        <dbReference type="EMBL" id="KEQ92714.1"/>
    </source>
</evidence>
<keyword evidence="3" id="KW-1185">Reference proteome</keyword>